<dbReference type="AlphaFoldDB" id="A0A4V5ZXU6"/>
<comment type="caution">
    <text evidence="1">The sequence shown here is derived from an EMBL/GenBank/DDBJ whole genome shotgun (WGS) entry which is preliminary data.</text>
</comment>
<evidence type="ECO:0000313" key="1">
    <source>
        <dbReference type="EMBL" id="TKR61145.1"/>
    </source>
</evidence>
<evidence type="ECO:0000313" key="2">
    <source>
        <dbReference type="Proteomes" id="UP000298663"/>
    </source>
</evidence>
<organism evidence="1 2">
    <name type="scientific">Steinernema carpocapsae</name>
    <name type="common">Entomopathogenic nematode</name>
    <dbReference type="NCBI Taxonomy" id="34508"/>
    <lineage>
        <taxon>Eukaryota</taxon>
        <taxon>Metazoa</taxon>
        <taxon>Ecdysozoa</taxon>
        <taxon>Nematoda</taxon>
        <taxon>Chromadorea</taxon>
        <taxon>Rhabditida</taxon>
        <taxon>Tylenchina</taxon>
        <taxon>Panagrolaimomorpha</taxon>
        <taxon>Strongyloidoidea</taxon>
        <taxon>Steinernematidae</taxon>
        <taxon>Steinernema</taxon>
    </lineage>
</organism>
<protein>
    <submittedName>
        <fullName evidence="1">Uncharacterized protein</fullName>
    </submittedName>
</protein>
<proteinExistence type="predicted"/>
<gene>
    <name evidence="1" type="ORF">L596_028297</name>
</gene>
<dbReference type="Proteomes" id="UP000298663">
    <property type="component" value="Unassembled WGS sequence"/>
</dbReference>
<reference evidence="1 2" key="2">
    <citation type="journal article" date="2019" name="G3 (Bethesda)">
        <title>Hybrid Assembly of the Genome of the Entomopathogenic Nematode Steinernema carpocapsae Identifies the X-Chromosome.</title>
        <authorList>
            <person name="Serra L."/>
            <person name="Macchietto M."/>
            <person name="Macias-Munoz A."/>
            <person name="McGill C.J."/>
            <person name="Rodriguez I.M."/>
            <person name="Rodriguez B."/>
            <person name="Murad R."/>
            <person name="Mortazavi A."/>
        </authorList>
    </citation>
    <scope>NUCLEOTIDE SEQUENCE [LARGE SCALE GENOMIC DNA]</scope>
    <source>
        <strain evidence="1 2">ALL</strain>
    </source>
</reference>
<name>A0A4V5ZXU6_STECR</name>
<sequence length="71" mass="8253">MTFTVRRVSPIKSPIKERDPFTWRMDTEEAAKGSGNRRKNNDIKCIEGKEKMGLERDWSVRLAILGHIHTI</sequence>
<keyword evidence="2" id="KW-1185">Reference proteome</keyword>
<reference evidence="1 2" key="1">
    <citation type="journal article" date="2015" name="Genome Biol.">
        <title>Comparative genomics of Steinernema reveals deeply conserved gene regulatory networks.</title>
        <authorList>
            <person name="Dillman A.R."/>
            <person name="Macchietto M."/>
            <person name="Porter C.F."/>
            <person name="Rogers A."/>
            <person name="Williams B."/>
            <person name="Antoshechkin I."/>
            <person name="Lee M.M."/>
            <person name="Goodwin Z."/>
            <person name="Lu X."/>
            <person name="Lewis E.E."/>
            <person name="Goodrich-Blair H."/>
            <person name="Stock S.P."/>
            <person name="Adams B.J."/>
            <person name="Sternberg P.W."/>
            <person name="Mortazavi A."/>
        </authorList>
    </citation>
    <scope>NUCLEOTIDE SEQUENCE [LARGE SCALE GENOMIC DNA]</scope>
    <source>
        <strain evidence="1 2">ALL</strain>
    </source>
</reference>
<dbReference type="EMBL" id="AZBU02000011">
    <property type="protein sequence ID" value="TKR61145.1"/>
    <property type="molecule type" value="Genomic_DNA"/>
</dbReference>
<accession>A0A4V5ZXU6</accession>